<dbReference type="EMBL" id="BAAANV010000037">
    <property type="protein sequence ID" value="GAA1544450.1"/>
    <property type="molecule type" value="Genomic_DNA"/>
</dbReference>
<name>A0ABN2BS85_9MICO</name>
<dbReference type="Proteomes" id="UP001501288">
    <property type="component" value="Unassembled WGS sequence"/>
</dbReference>
<comment type="caution">
    <text evidence="1">The sequence shown here is derived from an EMBL/GenBank/DDBJ whole genome shotgun (WGS) entry which is preliminary data.</text>
</comment>
<evidence type="ECO:0000313" key="1">
    <source>
        <dbReference type="EMBL" id="GAA1544450.1"/>
    </source>
</evidence>
<sequence length="385" mass="42012">MICEGRPPAALRVASVPADHPYVRHLAPPPGDEADAGRRVLRLADPPVVGEDGSVRWWPPRMLQPGWVARNATDFDILHVHFGFESFTPHALARVVRELREHGKALVVTVHDLVNPHIPDERVQLDRLDVLVPSADAVVTLTEGARDVIEKRWGRKAHVVAHPHIVELDDLSRTEAAPFAPATPRPRVGVHLKSLRANVDALGALHALALVSEFADPVVTMHAVTDDPRDPSHDPEVSRLAHELADAGRIDLVLHEPYDDAALHAHLRSLDVSLMPYRWGTHSGWIEMCHDLGVRVVAPDIGFYREQHEPTLYPLGADGGLDPRTVADAVARALAQPRPPGAAAQQRRAQRLDIARAHAAIYERACAAAARPASVSSSDASLHTT</sequence>
<evidence type="ECO:0000313" key="2">
    <source>
        <dbReference type="Proteomes" id="UP001501288"/>
    </source>
</evidence>
<dbReference type="Gene3D" id="3.40.50.2000">
    <property type="entry name" value="Glycogen Phosphorylase B"/>
    <property type="match status" value="2"/>
</dbReference>
<evidence type="ECO:0008006" key="3">
    <source>
        <dbReference type="Google" id="ProtNLM"/>
    </source>
</evidence>
<keyword evidence="2" id="KW-1185">Reference proteome</keyword>
<reference evidence="1 2" key="1">
    <citation type="journal article" date="2019" name="Int. J. Syst. Evol. Microbiol.">
        <title>The Global Catalogue of Microorganisms (GCM) 10K type strain sequencing project: providing services to taxonomists for standard genome sequencing and annotation.</title>
        <authorList>
            <consortium name="The Broad Institute Genomics Platform"/>
            <consortium name="The Broad Institute Genome Sequencing Center for Infectious Disease"/>
            <person name="Wu L."/>
            <person name="Ma J."/>
        </authorList>
    </citation>
    <scope>NUCLEOTIDE SEQUENCE [LARGE SCALE GENOMIC DNA]</scope>
    <source>
        <strain evidence="1 2">JCM 14588</strain>
    </source>
</reference>
<protein>
    <recommendedName>
        <fullName evidence="3">D-inositol 3-phosphate glycosyltransferase</fullName>
    </recommendedName>
</protein>
<organism evidence="1 2">
    <name type="scientific">Dermacoccus barathri</name>
    <dbReference type="NCBI Taxonomy" id="322601"/>
    <lineage>
        <taxon>Bacteria</taxon>
        <taxon>Bacillati</taxon>
        <taxon>Actinomycetota</taxon>
        <taxon>Actinomycetes</taxon>
        <taxon>Micrococcales</taxon>
        <taxon>Dermacoccaceae</taxon>
        <taxon>Dermacoccus</taxon>
    </lineage>
</organism>
<dbReference type="SUPFAM" id="SSF53756">
    <property type="entry name" value="UDP-Glycosyltransferase/glycogen phosphorylase"/>
    <property type="match status" value="1"/>
</dbReference>
<accession>A0ABN2BS85</accession>
<proteinExistence type="predicted"/>
<gene>
    <name evidence="1" type="ORF">GCM10009762_17310</name>
</gene>